<dbReference type="GO" id="GO:0005737">
    <property type="term" value="C:cytoplasm"/>
    <property type="evidence" value="ECO:0007669"/>
    <property type="project" value="TreeGrafter"/>
</dbReference>
<accession>A0A0S3QTI2</accession>
<dbReference type="Gene3D" id="3.30.200.20">
    <property type="entry name" value="Phosphorylase Kinase, domain 1"/>
    <property type="match status" value="1"/>
</dbReference>
<evidence type="ECO:0000256" key="3">
    <source>
        <dbReference type="ARBA" id="ARBA00022598"/>
    </source>
</evidence>
<dbReference type="PANTHER" id="PTHR43700:SF1">
    <property type="entry name" value="PHOSPHORIBOSYLAMINOIMIDAZOLE-SUCCINOCARBOXAMIDE SYNTHASE"/>
    <property type="match status" value="1"/>
</dbReference>
<dbReference type="RefSeq" id="WP_068549619.1">
    <property type="nucleotide sequence ID" value="NZ_AP013035.1"/>
</dbReference>
<evidence type="ECO:0000256" key="1">
    <source>
        <dbReference type="ARBA" id="ARBA00004672"/>
    </source>
</evidence>
<organism evidence="10 11">
    <name type="scientific">Thermosulfidibacter takaii (strain DSM 17441 / JCM 13301 / NBRC 103674 / ABI70S6)</name>
    <dbReference type="NCBI Taxonomy" id="1298851"/>
    <lineage>
        <taxon>Bacteria</taxon>
        <taxon>Pseudomonadati</taxon>
        <taxon>Thermosulfidibacterota</taxon>
        <taxon>Thermosulfidibacteria</taxon>
        <taxon>Thermosulfidibacterales</taxon>
        <taxon>Thermosulfidibacteraceae</taxon>
    </lineage>
</organism>
<evidence type="ECO:0000256" key="7">
    <source>
        <dbReference type="ARBA" id="ARBA00048475"/>
    </source>
</evidence>
<dbReference type="InterPro" id="IPR001636">
    <property type="entry name" value="SAICAR_synth"/>
</dbReference>
<dbReference type="KEGG" id="ttk:TST_0821"/>
<dbReference type="GO" id="GO:0004639">
    <property type="term" value="F:phosphoribosylaminoimidazolesuccinocarboxamide synthase activity"/>
    <property type="evidence" value="ECO:0007669"/>
    <property type="project" value="UniProtKB-UniRule"/>
</dbReference>
<keyword evidence="5 8" id="KW-0658">Purine biosynthesis</keyword>
<dbReference type="Pfam" id="PF01259">
    <property type="entry name" value="SAICAR_synt"/>
    <property type="match status" value="1"/>
</dbReference>
<dbReference type="NCBIfam" id="TIGR00081">
    <property type="entry name" value="purC"/>
    <property type="match status" value="1"/>
</dbReference>
<protein>
    <recommendedName>
        <fullName evidence="8">Phosphoribosylaminoimidazole-succinocarboxamide synthase</fullName>
        <ecNumber evidence="8">6.3.2.6</ecNumber>
    </recommendedName>
    <alternativeName>
        <fullName evidence="8">SAICAR synthetase</fullName>
    </alternativeName>
</protein>
<sequence length="292" mass="33759">MQAVTKTDIKELNKLFSGKVRDIYEVDDQRLLIVATDRISAFDVVFNEGIPEKGRILTRISNKWFSMVDHPHHLISTEPEKELPFLENYPELKGRSVLVKRFKRIDIEFVARGYLFGSAYKDYVKTGQVCGTKLPQGLQLAERLPEPIFTPATKAASGHDENITIEEYKKVIGNEELADYLMETTLKIYKWAHDLLIEKGIILADTKLEFGLDEEGRPYIIDEMITPDSSRFWLVETYKPGISPPNFDKQFIRDYLESLDWNKQPPPPPLPQEIIEKTLERYKAIEKIILSL</sequence>
<proteinExistence type="inferred from homology"/>
<evidence type="ECO:0000256" key="4">
    <source>
        <dbReference type="ARBA" id="ARBA00022741"/>
    </source>
</evidence>
<keyword evidence="11" id="KW-1185">Reference proteome</keyword>
<dbReference type="PANTHER" id="PTHR43700">
    <property type="entry name" value="PHOSPHORIBOSYLAMINOIMIDAZOLE-SUCCINOCARBOXAMIDE SYNTHASE"/>
    <property type="match status" value="1"/>
</dbReference>
<dbReference type="Proteomes" id="UP000063234">
    <property type="component" value="Chromosome"/>
</dbReference>
<keyword evidence="4 8" id="KW-0547">Nucleotide-binding</keyword>
<keyword evidence="3 8" id="KW-0436">Ligase</keyword>
<dbReference type="CDD" id="cd01414">
    <property type="entry name" value="SAICAR_synt_Sc"/>
    <property type="match status" value="1"/>
</dbReference>
<reference evidence="11" key="1">
    <citation type="journal article" date="2018" name="Science">
        <title>A primordial and reversible TCA cycle in a facultatively chemolithoautotrophic thermophile.</title>
        <authorList>
            <person name="Nunoura T."/>
            <person name="Chikaraishi Y."/>
            <person name="Izaki R."/>
            <person name="Suwa T."/>
            <person name="Sato T."/>
            <person name="Harada T."/>
            <person name="Mori K."/>
            <person name="Kato Y."/>
            <person name="Miyazaki M."/>
            <person name="Shimamura S."/>
            <person name="Yanagawa K."/>
            <person name="Shuto A."/>
            <person name="Ohkouchi N."/>
            <person name="Fujita N."/>
            <person name="Takaki Y."/>
            <person name="Atomi H."/>
            <person name="Takai K."/>
        </authorList>
    </citation>
    <scope>NUCLEOTIDE SEQUENCE [LARGE SCALE GENOMIC DNA]</scope>
    <source>
        <strain evidence="11">DSM 17441 / JCM 13301 / NBRC 103674 / ABI70S6</strain>
    </source>
</reference>
<evidence type="ECO:0000313" key="11">
    <source>
        <dbReference type="Proteomes" id="UP000063234"/>
    </source>
</evidence>
<dbReference type="OrthoDB" id="9801549at2"/>
<name>A0A0S3QTI2_THET7</name>
<dbReference type="FunFam" id="3.30.470.20:FF:000015">
    <property type="entry name" value="Phosphoribosylaminoimidazole-succinocarboxamide synthase"/>
    <property type="match status" value="1"/>
</dbReference>
<dbReference type="EC" id="6.3.2.6" evidence="8"/>
<dbReference type="PATRIC" id="fig|1298851.3.peg.856"/>
<dbReference type="Gene3D" id="3.30.470.20">
    <property type="entry name" value="ATP-grasp fold, B domain"/>
    <property type="match status" value="1"/>
</dbReference>
<gene>
    <name evidence="8 10" type="primary">purC</name>
    <name evidence="10" type="ORF">TST_0821</name>
</gene>
<dbReference type="InterPro" id="IPR018236">
    <property type="entry name" value="SAICAR_synthetase_CS"/>
</dbReference>
<dbReference type="HAMAP" id="MF_00137">
    <property type="entry name" value="SAICAR_synth"/>
    <property type="match status" value="1"/>
</dbReference>
<feature type="domain" description="SAICAR synthetase/ADE2 N-terminal" evidence="9">
    <location>
        <begin position="15"/>
        <end position="265"/>
    </location>
</feature>
<dbReference type="STRING" id="1298851.TST_0821"/>
<dbReference type="GO" id="GO:0006189">
    <property type="term" value="P:'de novo' IMP biosynthetic process"/>
    <property type="evidence" value="ECO:0007669"/>
    <property type="project" value="UniProtKB-UniRule"/>
</dbReference>
<evidence type="ECO:0000256" key="8">
    <source>
        <dbReference type="HAMAP-Rule" id="MF_00137"/>
    </source>
</evidence>
<evidence type="ECO:0000256" key="2">
    <source>
        <dbReference type="ARBA" id="ARBA00010190"/>
    </source>
</evidence>
<dbReference type="InterPro" id="IPR028923">
    <property type="entry name" value="SAICAR_synt/ADE2_N"/>
</dbReference>
<dbReference type="EMBL" id="AP013035">
    <property type="protein sequence ID" value="BAT71621.1"/>
    <property type="molecule type" value="Genomic_DNA"/>
</dbReference>
<comment type="similarity">
    <text evidence="2 8">Belongs to the SAICAR synthetase family.</text>
</comment>
<dbReference type="AlphaFoldDB" id="A0A0S3QTI2"/>
<dbReference type="PROSITE" id="PS01058">
    <property type="entry name" value="SAICAR_SYNTHETASE_2"/>
    <property type="match status" value="1"/>
</dbReference>
<evidence type="ECO:0000256" key="5">
    <source>
        <dbReference type="ARBA" id="ARBA00022755"/>
    </source>
</evidence>
<comment type="catalytic activity">
    <reaction evidence="7 8">
        <text>5-amino-1-(5-phospho-D-ribosyl)imidazole-4-carboxylate + L-aspartate + ATP = (2S)-2-[5-amino-1-(5-phospho-beta-D-ribosyl)imidazole-4-carboxamido]succinate + ADP + phosphate + 2 H(+)</text>
        <dbReference type="Rhea" id="RHEA:22628"/>
        <dbReference type="ChEBI" id="CHEBI:15378"/>
        <dbReference type="ChEBI" id="CHEBI:29991"/>
        <dbReference type="ChEBI" id="CHEBI:30616"/>
        <dbReference type="ChEBI" id="CHEBI:43474"/>
        <dbReference type="ChEBI" id="CHEBI:58443"/>
        <dbReference type="ChEBI" id="CHEBI:77657"/>
        <dbReference type="ChEBI" id="CHEBI:456216"/>
        <dbReference type="EC" id="6.3.2.6"/>
    </reaction>
</comment>
<evidence type="ECO:0000313" key="10">
    <source>
        <dbReference type="EMBL" id="BAT71621.1"/>
    </source>
</evidence>
<keyword evidence="6 8" id="KW-0067">ATP-binding</keyword>
<dbReference type="GO" id="GO:0005524">
    <property type="term" value="F:ATP binding"/>
    <property type="evidence" value="ECO:0007669"/>
    <property type="project" value="UniProtKB-KW"/>
</dbReference>
<dbReference type="NCBIfam" id="NF010568">
    <property type="entry name" value="PRK13961.1"/>
    <property type="match status" value="1"/>
</dbReference>
<comment type="pathway">
    <text evidence="1 8">Purine metabolism; IMP biosynthesis via de novo pathway; 5-amino-1-(5-phospho-D-ribosyl)imidazole-4-carboxamide from 5-amino-1-(5-phospho-D-ribosyl)imidazole-4-carboxylate: step 1/2.</text>
</comment>
<dbReference type="UniPathway" id="UPA00074">
    <property type="reaction ID" value="UER00131"/>
</dbReference>
<dbReference type="SUPFAM" id="SSF56104">
    <property type="entry name" value="SAICAR synthase-like"/>
    <property type="match status" value="1"/>
</dbReference>
<evidence type="ECO:0000256" key="6">
    <source>
        <dbReference type="ARBA" id="ARBA00022840"/>
    </source>
</evidence>
<evidence type="ECO:0000259" key="9">
    <source>
        <dbReference type="Pfam" id="PF01259"/>
    </source>
</evidence>